<organism evidence="2 3">
    <name type="scientific">Candidatus Nomurabacteria bacterium RIFCSPLOWO2_12_FULL_44_11</name>
    <dbReference type="NCBI Taxonomy" id="1801796"/>
    <lineage>
        <taxon>Bacteria</taxon>
        <taxon>Candidatus Nomuraibacteriota</taxon>
    </lineage>
</organism>
<dbReference type="EMBL" id="MFVU01000018">
    <property type="protein sequence ID" value="OGJ01757.1"/>
    <property type="molecule type" value="Genomic_DNA"/>
</dbReference>
<dbReference type="AlphaFoldDB" id="A0A1F6Y5U8"/>
<dbReference type="Pfam" id="PF04480">
    <property type="entry name" value="DUF559"/>
    <property type="match status" value="1"/>
</dbReference>
<dbReference type="SUPFAM" id="SSF52980">
    <property type="entry name" value="Restriction endonuclease-like"/>
    <property type="match status" value="1"/>
</dbReference>
<dbReference type="PANTHER" id="PTHR38590:SF1">
    <property type="entry name" value="BLL0828 PROTEIN"/>
    <property type="match status" value="1"/>
</dbReference>
<dbReference type="InterPro" id="IPR007569">
    <property type="entry name" value="DUF559"/>
</dbReference>
<dbReference type="InterPro" id="IPR011335">
    <property type="entry name" value="Restrct_endonuc-II-like"/>
</dbReference>
<feature type="domain" description="DUF559" evidence="1">
    <location>
        <begin position="11"/>
        <end position="114"/>
    </location>
</feature>
<sequence length="124" mass="14973">MPRIINNFQRKEVRKVLRRNPTPQEIILWSKLRNNQTGYKWKRQVSIGPYIADFYCWKKLLVIEVDGSQHSNNKEYDKEREKYFDTLEIKTLRFWNNEINTNIEGVMTKILKYLGRTLNPSPLL</sequence>
<reference evidence="2 3" key="1">
    <citation type="journal article" date="2016" name="Nat. Commun.">
        <title>Thousands of microbial genomes shed light on interconnected biogeochemical processes in an aquifer system.</title>
        <authorList>
            <person name="Anantharaman K."/>
            <person name="Brown C.T."/>
            <person name="Hug L.A."/>
            <person name="Sharon I."/>
            <person name="Castelle C.J."/>
            <person name="Probst A.J."/>
            <person name="Thomas B.C."/>
            <person name="Singh A."/>
            <person name="Wilkins M.J."/>
            <person name="Karaoz U."/>
            <person name="Brodie E.L."/>
            <person name="Williams K.H."/>
            <person name="Hubbard S.S."/>
            <person name="Banfield J.F."/>
        </authorList>
    </citation>
    <scope>NUCLEOTIDE SEQUENCE [LARGE SCALE GENOMIC DNA]</scope>
</reference>
<dbReference type="Gene3D" id="3.40.960.10">
    <property type="entry name" value="VSR Endonuclease"/>
    <property type="match status" value="1"/>
</dbReference>
<evidence type="ECO:0000313" key="3">
    <source>
        <dbReference type="Proteomes" id="UP000178645"/>
    </source>
</evidence>
<accession>A0A1F6Y5U8</accession>
<evidence type="ECO:0000259" key="1">
    <source>
        <dbReference type="Pfam" id="PF04480"/>
    </source>
</evidence>
<dbReference type="InterPro" id="IPR047216">
    <property type="entry name" value="Endonuclease_DUF559_bact"/>
</dbReference>
<dbReference type="Proteomes" id="UP000178645">
    <property type="component" value="Unassembled WGS sequence"/>
</dbReference>
<gene>
    <name evidence="2" type="ORF">A3G53_00910</name>
</gene>
<dbReference type="CDD" id="cd01038">
    <property type="entry name" value="Endonuclease_DUF559"/>
    <property type="match status" value="1"/>
</dbReference>
<name>A0A1F6Y5U8_9BACT</name>
<comment type="caution">
    <text evidence="2">The sequence shown here is derived from an EMBL/GenBank/DDBJ whole genome shotgun (WGS) entry which is preliminary data.</text>
</comment>
<evidence type="ECO:0000313" key="2">
    <source>
        <dbReference type="EMBL" id="OGJ01757.1"/>
    </source>
</evidence>
<proteinExistence type="predicted"/>
<protein>
    <recommendedName>
        <fullName evidence="1">DUF559 domain-containing protein</fullName>
    </recommendedName>
</protein>
<dbReference type="PANTHER" id="PTHR38590">
    <property type="entry name" value="BLL0828 PROTEIN"/>
    <property type="match status" value="1"/>
</dbReference>